<dbReference type="NCBIfam" id="TIGR01126">
    <property type="entry name" value="pdi_dom"/>
    <property type="match status" value="3"/>
</dbReference>
<protein>
    <recommendedName>
        <fullName evidence="4 13">Protein disulfide-isomerase</fullName>
        <ecNumber evidence="4 13">5.3.4.1</ecNumber>
    </recommendedName>
</protein>
<dbReference type="Pfam" id="PF13848">
    <property type="entry name" value="Thioredoxin_6"/>
    <property type="match status" value="1"/>
</dbReference>
<dbReference type="GO" id="GO:0009986">
    <property type="term" value="C:cell surface"/>
    <property type="evidence" value="ECO:0007669"/>
    <property type="project" value="TreeGrafter"/>
</dbReference>
<dbReference type="InterPro" id="IPR005792">
    <property type="entry name" value="Prot_disulphide_isomerase"/>
</dbReference>
<dbReference type="InterPro" id="IPR005788">
    <property type="entry name" value="PDI_thioredoxin-like_dom"/>
</dbReference>
<dbReference type="GO" id="GO:0003756">
    <property type="term" value="F:protein disulfide isomerase activity"/>
    <property type="evidence" value="ECO:0007669"/>
    <property type="project" value="UniProtKB-EC"/>
</dbReference>
<feature type="signal peptide" evidence="13">
    <location>
        <begin position="1"/>
        <end position="23"/>
    </location>
</feature>
<evidence type="ECO:0000256" key="6">
    <source>
        <dbReference type="ARBA" id="ARBA00022737"/>
    </source>
</evidence>
<evidence type="ECO:0000256" key="5">
    <source>
        <dbReference type="ARBA" id="ARBA00022729"/>
    </source>
</evidence>
<dbReference type="InterPro" id="IPR013766">
    <property type="entry name" value="Thioredoxin_domain"/>
</dbReference>
<dbReference type="InterPro" id="IPR017937">
    <property type="entry name" value="Thioredoxin_CS"/>
</dbReference>
<dbReference type="SUPFAM" id="SSF52833">
    <property type="entry name" value="Thioredoxin-like"/>
    <property type="match status" value="5"/>
</dbReference>
<dbReference type="CDD" id="cd02961">
    <property type="entry name" value="PDI_a_family"/>
    <property type="match status" value="2"/>
</dbReference>
<evidence type="ECO:0000256" key="10">
    <source>
        <dbReference type="ARBA" id="ARBA00023284"/>
    </source>
</evidence>
<keyword evidence="7" id="KW-0256">Endoplasmic reticulum</keyword>
<evidence type="ECO:0000256" key="3">
    <source>
        <dbReference type="ARBA" id="ARBA00006347"/>
    </source>
</evidence>
<comment type="subcellular location">
    <subcellularLocation>
        <location evidence="2">Endoplasmic reticulum lumen</location>
    </subcellularLocation>
</comment>
<dbReference type="GO" id="GO:0005788">
    <property type="term" value="C:endoplasmic reticulum lumen"/>
    <property type="evidence" value="ECO:0007669"/>
    <property type="project" value="UniProtKB-SubCell"/>
</dbReference>
<dbReference type="Pfam" id="PF00085">
    <property type="entry name" value="Thioredoxin"/>
    <property type="match status" value="3"/>
</dbReference>
<gene>
    <name evidence="15" type="ORF">GSLYS_00011188001</name>
</gene>
<dbReference type="FunFam" id="3.40.30.10:FF:000017">
    <property type="entry name" value="Protein disulfide-isomerase A4"/>
    <property type="match status" value="1"/>
</dbReference>
<evidence type="ECO:0000256" key="4">
    <source>
        <dbReference type="ARBA" id="ARBA00012723"/>
    </source>
</evidence>
<feature type="domain" description="Thioredoxin" evidence="14">
    <location>
        <begin position="21"/>
        <end position="153"/>
    </location>
</feature>
<keyword evidence="9 13" id="KW-0413">Isomerase</keyword>
<dbReference type="PANTHER" id="PTHR18929">
    <property type="entry name" value="PROTEIN DISULFIDE ISOMERASE"/>
    <property type="match status" value="1"/>
</dbReference>
<evidence type="ECO:0000256" key="1">
    <source>
        <dbReference type="ARBA" id="ARBA00001182"/>
    </source>
</evidence>
<dbReference type="EC" id="5.3.4.1" evidence="4 13"/>
<dbReference type="Gene3D" id="3.40.30.10">
    <property type="entry name" value="Glutaredoxin"/>
    <property type="match status" value="5"/>
</dbReference>
<comment type="catalytic activity">
    <reaction evidence="1 13">
        <text>Catalyzes the rearrangement of -S-S- bonds in proteins.</text>
        <dbReference type="EC" id="5.3.4.1"/>
    </reaction>
</comment>
<feature type="disulfide bond" description="Redox-active" evidence="11">
    <location>
        <begin position="543"/>
        <end position="546"/>
    </location>
</feature>
<keyword evidence="16" id="KW-1185">Reference proteome</keyword>
<feature type="disulfide bond" description="Redox-active" evidence="11">
    <location>
        <begin position="193"/>
        <end position="196"/>
    </location>
</feature>
<evidence type="ECO:0000256" key="12">
    <source>
        <dbReference type="RuleBase" id="RU004208"/>
    </source>
</evidence>
<dbReference type="PROSITE" id="PS51352">
    <property type="entry name" value="THIOREDOXIN_2"/>
    <property type="match status" value="3"/>
</dbReference>
<dbReference type="FunFam" id="3.40.30.10:FF:000076">
    <property type="entry name" value="Protein disulfide-isomerase A4"/>
    <property type="match status" value="1"/>
</dbReference>
<evidence type="ECO:0000259" key="14">
    <source>
        <dbReference type="PROSITE" id="PS51352"/>
    </source>
</evidence>
<evidence type="ECO:0000256" key="8">
    <source>
        <dbReference type="ARBA" id="ARBA00023157"/>
    </source>
</evidence>
<feature type="chain" id="PRO_5043102660" description="Protein disulfide-isomerase" evidence="13">
    <location>
        <begin position="24"/>
        <end position="633"/>
    </location>
</feature>
<evidence type="ECO:0000256" key="9">
    <source>
        <dbReference type="ARBA" id="ARBA00023235"/>
    </source>
</evidence>
<proteinExistence type="inferred from homology"/>
<keyword evidence="5 13" id="KW-0732">Signal</keyword>
<dbReference type="PRINTS" id="PR00421">
    <property type="entry name" value="THIOREDOXIN"/>
</dbReference>
<comment type="similarity">
    <text evidence="3 12">Belongs to the protein disulfide isomerase family.</text>
</comment>
<dbReference type="CDD" id="cd02995">
    <property type="entry name" value="PDI_a_PDI_a'_C"/>
    <property type="match status" value="1"/>
</dbReference>
<evidence type="ECO:0000256" key="11">
    <source>
        <dbReference type="PIRSR" id="PIRSR605792-51"/>
    </source>
</evidence>
<comment type="caution">
    <text evidence="15">The sequence shown here is derived from an EMBL/GenBank/DDBJ whole genome shotgun (WGS) entry which is preliminary data.</text>
</comment>
<keyword evidence="8 11" id="KW-1015">Disulfide bond</keyword>
<keyword evidence="6" id="KW-0677">Repeat</keyword>
<dbReference type="PROSITE" id="PS00194">
    <property type="entry name" value="THIOREDOXIN_1"/>
    <property type="match status" value="3"/>
</dbReference>
<evidence type="ECO:0000313" key="15">
    <source>
        <dbReference type="EMBL" id="CAL1537275.1"/>
    </source>
</evidence>
<keyword evidence="10 11" id="KW-0676">Redox-active center</keyword>
<dbReference type="InterPro" id="IPR036249">
    <property type="entry name" value="Thioredoxin-like_sf"/>
</dbReference>
<evidence type="ECO:0000313" key="16">
    <source>
        <dbReference type="Proteomes" id="UP001497497"/>
    </source>
</evidence>
<dbReference type="NCBIfam" id="TIGR01130">
    <property type="entry name" value="ER_PDI_fam"/>
    <property type="match status" value="1"/>
</dbReference>
<reference evidence="15 16" key="1">
    <citation type="submission" date="2024-04" db="EMBL/GenBank/DDBJ databases">
        <authorList>
            <consortium name="Genoscope - CEA"/>
            <person name="William W."/>
        </authorList>
    </citation>
    <scope>NUCLEOTIDE SEQUENCE [LARGE SCALE GENOMIC DNA]</scope>
</reference>
<feature type="domain" description="Thioredoxin" evidence="14">
    <location>
        <begin position="156"/>
        <end position="272"/>
    </location>
</feature>
<evidence type="ECO:0000256" key="2">
    <source>
        <dbReference type="ARBA" id="ARBA00004319"/>
    </source>
</evidence>
<dbReference type="FunFam" id="3.40.30.10:FF:000023">
    <property type="entry name" value="Protein disulfide-isomerase"/>
    <property type="match status" value="1"/>
</dbReference>
<name>A0AAV2HT27_LYMST</name>
<accession>A0AAV2HT27</accession>
<dbReference type="GO" id="GO:0034976">
    <property type="term" value="P:response to endoplasmic reticulum stress"/>
    <property type="evidence" value="ECO:0007669"/>
    <property type="project" value="TreeGrafter"/>
</dbReference>
<dbReference type="GO" id="GO:0006457">
    <property type="term" value="P:protein folding"/>
    <property type="evidence" value="ECO:0007669"/>
    <property type="project" value="TreeGrafter"/>
</dbReference>
<feature type="domain" description="Thioredoxin" evidence="14">
    <location>
        <begin position="493"/>
        <end position="622"/>
    </location>
</feature>
<dbReference type="PANTHER" id="PTHR18929:SF210">
    <property type="entry name" value="PROTEIN DISULFIDE-ISOMERASE A4"/>
    <property type="match status" value="1"/>
</dbReference>
<dbReference type="AlphaFoldDB" id="A0AAV2HT27"/>
<organism evidence="15 16">
    <name type="scientific">Lymnaea stagnalis</name>
    <name type="common">Great pond snail</name>
    <name type="synonym">Helix stagnalis</name>
    <dbReference type="NCBI Taxonomy" id="6523"/>
    <lineage>
        <taxon>Eukaryota</taxon>
        <taxon>Metazoa</taxon>
        <taxon>Spiralia</taxon>
        <taxon>Lophotrochozoa</taxon>
        <taxon>Mollusca</taxon>
        <taxon>Gastropoda</taxon>
        <taxon>Heterobranchia</taxon>
        <taxon>Euthyneura</taxon>
        <taxon>Panpulmonata</taxon>
        <taxon>Hygrophila</taxon>
        <taxon>Lymnaeoidea</taxon>
        <taxon>Lymnaeidae</taxon>
        <taxon>Lymnaea</taxon>
    </lineage>
</organism>
<dbReference type="Proteomes" id="UP001497497">
    <property type="component" value="Unassembled WGS sequence"/>
</dbReference>
<dbReference type="EMBL" id="CAXITT010000257">
    <property type="protein sequence ID" value="CAL1537275.1"/>
    <property type="molecule type" value="Genomic_DNA"/>
</dbReference>
<evidence type="ECO:0000256" key="7">
    <source>
        <dbReference type="ARBA" id="ARBA00022824"/>
    </source>
</evidence>
<sequence>MLSILKIFIIISILFAALVFAAADEPVTDSVETDDENEGNNDGSLRYEDSVLVLGSDNFEEAINDNSIILVEFYAPWCGHCKSLAPEYAAAAKELASNEPPVVLAKVDATVHNELAKRFDVEGYPTLKFFKNGVKYDYDGPRFTSGIVEYMKERASPTWEPEPDAVVTLTQESFDDFVASHDLLLVEFYAPWCGHCKRLAPTYEKAAKTLLKNDPPIPLAKVDATKETDLAQKYQIEGYPTLKIFRKGNPSPYNGKTDSEYDIVVFMKNQVGDGAKVIKNVKALKDFFSVDDITVVGFFESQDNPLLKPYKDVADEIRDEYSFGVTYDEEARKAYKIPPNSVVVFNAERFYTKYEQKWYILNIKSDTTADDVKEFISKHSLPLVGHYFRPQINRYENKRPLCLVFYSVDFSFDHREATQFWRVKVASIARKFPEITFAVADDETNAKLMEDFGLSDSGEEINIGIFGADNKKYRMEPTEEFDTEEIIEFLKKFKKGKLKPHIKSQRAPKKQTGPVTVVVANTFNEIVLNPKKDVLIELYAPWCGHCKKLEPIYAELAKKFKSEKNLVIAKLDATANDLPDLYSASGYPTIYFAPANGKNSPVKYEGERDLNGFEKFLKEHATVSFGKIGKDEL</sequence>
<evidence type="ECO:0000256" key="13">
    <source>
        <dbReference type="RuleBase" id="RU361130"/>
    </source>
</evidence>